<keyword evidence="3" id="KW-1185">Reference proteome</keyword>
<feature type="compositionally biased region" description="Low complexity" evidence="1">
    <location>
        <begin position="233"/>
        <end position="250"/>
    </location>
</feature>
<evidence type="ECO:0000313" key="3">
    <source>
        <dbReference type="Proteomes" id="UP000030693"/>
    </source>
</evidence>
<feature type="compositionally biased region" description="Basic and acidic residues" evidence="1">
    <location>
        <begin position="1"/>
        <end position="12"/>
    </location>
</feature>
<feature type="region of interest" description="Disordered" evidence="1">
    <location>
        <begin position="472"/>
        <end position="520"/>
    </location>
</feature>
<proteinExistence type="predicted"/>
<feature type="region of interest" description="Disordered" evidence="1">
    <location>
        <begin position="550"/>
        <end position="582"/>
    </location>
</feature>
<protein>
    <submittedName>
        <fullName evidence="2">Uncharacterized protein</fullName>
    </submittedName>
</protein>
<evidence type="ECO:0000256" key="1">
    <source>
        <dbReference type="SAM" id="MobiDB-lite"/>
    </source>
</evidence>
<dbReference type="EMBL" id="KB932206">
    <property type="protein sequence ID" value="KCV69397.1"/>
    <property type="molecule type" value="Genomic_DNA"/>
</dbReference>
<feature type="region of interest" description="Disordered" evidence="1">
    <location>
        <begin position="59"/>
        <end position="87"/>
    </location>
</feature>
<reference evidence="2" key="1">
    <citation type="submission" date="2013-04" db="EMBL/GenBank/DDBJ databases">
        <title>The Genome Sequence of Fonticula alba ATCC 38817.</title>
        <authorList>
            <consortium name="The Broad Institute Genomics Platform"/>
            <person name="Russ C."/>
            <person name="Cuomo C."/>
            <person name="Burger G."/>
            <person name="Gray M.W."/>
            <person name="Holland P.W.H."/>
            <person name="King N."/>
            <person name="Lang F.B.F."/>
            <person name="Roger A.J."/>
            <person name="Ruiz-Trillo I."/>
            <person name="Brown M."/>
            <person name="Walker B."/>
            <person name="Young S."/>
            <person name="Zeng Q."/>
            <person name="Gargeya S."/>
            <person name="Fitzgerald M."/>
            <person name="Haas B."/>
            <person name="Abouelleil A."/>
            <person name="Allen A.W."/>
            <person name="Alvarado L."/>
            <person name="Arachchi H.M."/>
            <person name="Berlin A.M."/>
            <person name="Chapman S.B."/>
            <person name="Gainer-Dewar J."/>
            <person name="Goldberg J."/>
            <person name="Griggs A."/>
            <person name="Gujja S."/>
            <person name="Hansen M."/>
            <person name="Howarth C."/>
            <person name="Imamovic A."/>
            <person name="Ireland A."/>
            <person name="Larimer J."/>
            <person name="McCowan C."/>
            <person name="Murphy C."/>
            <person name="Pearson M."/>
            <person name="Poon T.W."/>
            <person name="Priest M."/>
            <person name="Roberts A."/>
            <person name="Saif S."/>
            <person name="Shea T."/>
            <person name="Sisk P."/>
            <person name="Sykes S."/>
            <person name="Wortman J."/>
            <person name="Nusbaum C."/>
            <person name="Birren B."/>
        </authorList>
    </citation>
    <scope>NUCLEOTIDE SEQUENCE [LARGE SCALE GENOMIC DNA]</scope>
    <source>
        <strain evidence="2">ATCC 38817</strain>
    </source>
</reference>
<dbReference type="Proteomes" id="UP000030693">
    <property type="component" value="Unassembled WGS sequence"/>
</dbReference>
<name>A0A058Z798_FONAL</name>
<sequence length="582" mass="58983">MAEHSDEADSADRLPATQQTGSAAIGPRARSVSLPADMQSRQLAADNQVLESPTPAELHSVDVGGAVGHNRPASPPADGPGHAPAPTQSAIARWADAFFALTPERPLPPHPSRQLAPGPRALMVTPPADVPLTAAQQRAILRAVVEQGPAPCRSYRGLLLDINSSMIPVQECTRPMRGPFGEQKAMAAATAAAVAAASGPAAAAGPGTSPNTTSAPAGSGLRGWLARSRRHSLPPGAGLPGALLSTDAAGGAAGGDGSHQGPPALDSAPGPGGLPPSKDSLAAAIPPSPGAFPSLYFPHSGVGSTPGRASPRALPPGATATTAPGPGDPSPGVFSWTKRMSNSANQRAAGLADGPEGAGNLAPPAAPSPEKRQTLLSILIPGSPSAGGHAPGGDCFLEEKISPLQQPGRSALTAATAGDGPHMQMTRLFESQPSPIYNQNAGSAGPIGRLLQLGTDYLRDVRQERIRTVVQQRFGPPPTVGESPGAQGPGGGSSPTLAASLVAGHEPGSPMSPSREQHTLHESLSTLYQHNRPLDLTMWRGWLDIEAMPAILSPGSPTGRRGSFASADDPSSPEPSPRSPRR</sequence>
<feature type="region of interest" description="Disordered" evidence="1">
    <location>
        <begin position="1"/>
        <end position="34"/>
    </location>
</feature>
<evidence type="ECO:0000313" key="2">
    <source>
        <dbReference type="EMBL" id="KCV69397.1"/>
    </source>
</evidence>
<organism evidence="2">
    <name type="scientific">Fonticula alba</name>
    <name type="common">Slime mold</name>
    <dbReference type="NCBI Taxonomy" id="691883"/>
    <lineage>
        <taxon>Eukaryota</taxon>
        <taxon>Rotosphaerida</taxon>
        <taxon>Fonticulaceae</taxon>
        <taxon>Fonticula</taxon>
    </lineage>
</organism>
<feature type="compositionally biased region" description="Low complexity" evidence="1">
    <location>
        <begin position="311"/>
        <end position="325"/>
    </location>
</feature>
<dbReference type="RefSeq" id="XP_009495962.1">
    <property type="nucleotide sequence ID" value="XM_009497687.1"/>
</dbReference>
<accession>A0A058Z798</accession>
<dbReference type="AlphaFoldDB" id="A0A058Z798"/>
<feature type="region of interest" description="Disordered" evidence="1">
    <location>
        <begin position="200"/>
        <end position="371"/>
    </location>
</feature>
<feature type="compositionally biased region" description="Pro residues" evidence="1">
    <location>
        <begin position="572"/>
        <end position="582"/>
    </location>
</feature>
<gene>
    <name evidence="2" type="ORF">H696_03828</name>
</gene>
<dbReference type="GeneID" id="20528553"/>
<dbReference type="OMA" id="RWADAFF"/>